<accession>A0AAW2PKI8</accession>
<organism evidence="2">
    <name type="scientific">Sesamum radiatum</name>
    <name type="common">Black benniseed</name>
    <dbReference type="NCBI Taxonomy" id="300843"/>
    <lineage>
        <taxon>Eukaryota</taxon>
        <taxon>Viridiplantae</taxon>
        <taxon>Streptophyta</taxon>
        <taxon>Embryophyta</taxon>
        <taxon>Tracheophyta</taxon>
        <taxon>Spermatophyta</taxon>
        <taxon>Magnoliopsida</taxon>
        <taxon>eudicotyledons</taxon>
        <taxon>Gunneridae</taxon>
        <taxon>Pentapetalae</taxon>
        <taxon>asterids</taxon>
        <taxon>lamiids</taxon>
        <taxon>Lamiales</taxon>
        <taxon>Pedaliaceae</taxon>
        <taxon>Sesamum</taxon>
    </lineage>
</organism>
<feature type="region of interest" description="Disordered" evidence="1">
    <location>
        <begin position="133"/>
        <end position="156"/>
    </location>
</feature>
<reference evidence="2" key="1">
    <citation type="submission" date="2020-06" db="EMBL/GenBank/DDBJ databases">
        <authorList>
            <person name="Li T."/>
            <person name="Hu X."/>
            <person name="Zhang T."/>
            <person name="Song X."/>
            <person name="Zhang H."/>
            <person name="Dai N."/>
            <person name="Sheng W."/>
            <person name="Hou X."/>
            <person name="Wei L."/>
        </authorList>
    </citation>
    <scope>NUCLEOTIDE SEQUENCE</scope>
    <source>
        <strain evidence="2">G02</strain>
        <tissue evidence="2">Leaf</tissue>
    </source>
</reference>
<reference evidence="2" key="2">
    <citation type="journal article" date="2024" name="Plant">
        <title>Genomic evolution and insights into agronomic trait innovations of Sesamum species.</title>
        <authorList>
            <person name="Miao H."/>
            <person name="Wang L."/>
            <person name="Qu L."/>
            <person name="Liu H."/>
            <person name="Sun Y."/>
            <person name="Le M."/>
            <person name="Wang Q."/>
            <person name="Wei S."/>
            <person name="Zheng Y."/>
            <person name="Lin W."/>
            <person name="Duan Y."/>
            <person name="Cao H."/>
            <person name="Xiong S."/>
            <person name="Wang X."/>
            <person name="Wei L."/>
            <person name="Li C."/>
            <person name="Ma Q."/>
            <person name="Ju M."/>
            <person name="Zhao R."/>
            <person name="Li G."/>
            <person name="Mu C."/>
            <person name="Tian Q."/>
            <person name="Mei H."/>
            <person name="Zhang T."/>
            <person name="Gao T."/>
            <person name="Zhang H."/>
        </authorList>
    </citation>
    <scope>NUCLEOTIDE SEQUENCE</scope>
    <source>
        <strain evidence="2">G02</strain>
    </source>
</reference>
<proteinExistence type="predicted"/>
<dbReference type="AlphaFoldDB" id="A0AAW2PKI8"/>
<protein>
    <recommendedName>
        <fullName evidence="3">CCHC-type domain-containing protein</fullName>
    </recommendedName>
</protein>
<dbReference type="EMBL" id="JACGWJ010000017">
    <property type="protein sequence ID" value="KAL0356219.1"/>
    <property type="molecule type" value="Genomic_DNA"/>
</dbReference>
<feature type="compositionally biased region" description="Pro residues" evidence="1">
    <location>
        <begin position="142"/>
        <end position="151"/>
    </location>
</feature>
<sequence>MDSVSGGSLYEKTPTEACKLITTMAANNQQFGNRNDNPPRKVNEVSVSIDQPLDELTSLVKKFVVGSLQQVKTCGICTSPGHFTNACPTLQEEPTIHANTVGGLSAPSQRGHDPFPYTYNPGWRDHLNLRYDNQPQNFQRPPYQPPPPHPQTHPNFGMPLEDIVKTLALSTQQFQQETHKFHQETRASIQNLESQVSQLVSSVSLLESQGKLTSQTIINPKQNVSAITLCREKEL</sequence>
<evidence type="ECO:0008006" key="3">
    <source>
        <dbReference type="Google" id="ProtNLM"/>
    </source>
</evidence>
<evidence type="ECO:0000313" key="2">
    <source>
        <dbReference type="EMBL" id="KAL0356219.1"/>
    </source>
</evidence>
<name>A0AAW2PKI8_SESRA</name>
<comment type="caution">
    <text evidence="2">The sequence shown here is derived from an EMBL/GenBank/DDBJ whole genome shotgun (WGS) entry which is preliminary data.</text>
</comment>
<evidence type="ECO:0000256" key="1">
    <source>
        <dbReference type="SAM" id="MobiDB-lite"/>
    </source>
</evidence>
<gene>
    <name evidence="2" type="ORF">Sradi_4068800</name>
</gene>